<name>A0ACB8SAC6_9AGAM</name>
<organism evidence="1 2">
    <name type="scientific">Auriscalpium vulgare</name>
    <dbReference type="NCBI Taxonomy" id="40419"/>
    <lineage>
        <taxon>Eukaryota</taxon>
        <taxon>Fungi</taxon>
        <taxon>Dikarya</taxon>
        <taxon>Basidiomycota</taxon>
        <taxon>Agaricomycotina</taxon>
        <taxon>Agaricomycetes</taxon>
        <taxon>Russulales</taxon>
        <taxon>Auriscalpiaceae</taxon>
        <taxon>Auriscalpium</taxon>
    </lineage>
</organism>
<gene>
    <name evidence="1" type="ORF">FA95DRAFT_1552781</name>
</gene>
<dbReference type="EMBL" id="MU275841">
    <property type="protein sequence ID" value="KAI0053264.1"/>
    <property type="molecule type" value="Genomic_DNA"/>
</dbReference>
<comment type="caution">
    <text evidence="1">The sequence shown here is derived from an EMBL/GenBank/DDBJ whole genome shotgun (WGS) entry which is preliminary data.</text>
</comment>
<sequence>MSGLLYERLVRGLGTATKLDVYPGLPHGFAAFSPTISAAAKYEADTLGGLKWLLSGGK</sequence>
<proteinExistence type="predicted"/>
<reference evidence="1" key="2">
    <citation type="journal article" date="2022" name="New Phytol.">
        <title>Evolutionary transition to the ectomycorrhizal habit in the genomes of a hyperdiverse lineage of mushroom-forming fungi.</title>
        <authorList>
            <person name="Looney B."/>
            <person name="Miyauchi S."/>
            <person name="Morin E."/>
            <person name="Drula E."/>
            <person name="Courty P.E."/>
            <person name="Kohler A."/>
            <person name="Kuo A."/>
            <person name="LaButti K."/>
            <person name="Pangilinan J."/>
            <person name="Lipzen A."/>
            <person name="Riley R."/>
            <person name="Andreopoulos W."/>
            <person name="He G."/>
            <person name="Johnson J."/>
            <person name="Nolan M."/>
            <person name="Tritt A."/>
            <person name="Barry K.W."/>
            <person name="Grigoriev I.V."/>
            <person name="Nagy L.G."/>
            <person name="Hibbett D."/>
            <person name="Henrissat B."/>
            <person name="Matheny P.B."/>
            <person name="Labbe J."/>
            <person name="Martin F.M."/>
        </authorList>
    </citation>
    <scope>NUCLEOTIDE SEQUENCE</scope>
    <source>
        <strain evidence="1">FP105234-sp</strain>
    </source>
</reference>
<protein>
    <submittedName>
        <fullName evidence="1">Uncharacterized protein</fullName>
    </submittedName>
</protein>
<evidence type="ECO:0000313" key="1">
    <source>
        <dbReference type="EMBL" id="KAI0053264.1"/>
    </source>
</evidence>
<dbReference type="Proteomes" id="UP000814033">
    <property type="component" value="Unassembled WGS sequence"/>
</dbReference>
<evidence type="ECO:0000313" key="2">
    <source>
        <dbReference type="Proteomes" id="UP000814033"/>
    </source>
</evidence>
<reference evidence="1" key="1">
    <citation type="submission" date="2021-02" db="EMBL/GenBank/DDBJ databases">
        <authorList>
            <consortium name="DOE Joint Genome Institute"/>
            <person name="Ahrendt S."/>
            <person name="Looney B.P."/>
            <person name="Miyauchi S."/>
            <person name="Morin E."/>
            <person name="Drula E."/>
            <person name="Courty P.E."/>
            <person name="Chicoki N."/>
            <person name="Fauchery L."/>
            <person name="Kohler A."/>
            <person name="Kuo A."/>
            <person name="Labutti K."/>
            <person name="Pangilinan J."/>
            <person name="Lipzen A."/>
            <person name="Riley R."/>
            <person name="Andreopoulos W."/>
            <person name="He G."/>
            <person name="Johnson J."/>
            <person name="Barry K.W."/>
            <person name="Grigoriev I.V."/>
            <person name="Nagy L."/>
            <person name="Hibbett D."/>
            <person name="Henrissat B."/>
            <person name="Matheny P.B."/>
            <person name="Labbe J."/>
            <person name="Martin F."/>
        </authorList>
    </citation>
    <scope>NUCLEOTIDE SEQUENCE</scope>
    <source>
        <strain evidence="1">FP105234-sp</strain>
    </source>
</reference>
<keyword evidence="2" id="KW-1185">Reference proteome</keyword>
<accession>A0ACB8SAC6</accession>